<dbReference type="Gene3D" id="1.10.10.10">
    <property type="entry name" value="Winged helix-like DNA-binding domain superfamily/Winged helix DNA-binding domain"/>
    <property type="match status" value="1"/>
</dbReference>
<dbReference type="Pfam" id="PF12802">
    <property type="entry name" value="MarR_2"/>
    <property type="match status" value="1"/>
</dbReference>
<evidence type="ECO:0000259" key="4">
    <source>
        <dbReference type="SMART" id="SM00347"/>
    </source>
</evidence>
<evidence type="ECO:0000256" key="1">
    <source>
        <dbReference type="ARBA" id="ARBA00023015"/>
    </source>
</evidence>
<dbReference type="SMART" id="SM00347">
    <property type="entry name" value="HTH_MARR"/>
    <property type="match status" value="1"/>
</dbReference>
<dbReference type="Proteomes" id="UP001612741">
    <property type="component" value="Unassembled WGS sequence"/>
</dbReference>
<name>A0ABW7YP06_9ACTN</name>
<keyword evidence="1" id="KW-0805">Transcription regulation</keyword>
<dbReference type="InterPro" id="IPR036388">
    <property type="entry name" value="WH-like_DNA-bd_sf"/>
</dbReference>
<keyword evidence="3" id="KW-0804">Transcription</keyword>
<dbReference type="PANTHER" id="PTHR38465:SF2">
    <property type="entry name" value="HTH-TYPE TRANSCRIPTIONAL REGULATOR MMPR5"/>
    <property type="match status" value="1"/>
</dbReference>
<protein>
    <submittedName>
        <fullName evidence="5">GbsR/MarR family transcriptional regulator</fullName>
    </submittedName>
</protein>
<dbReference type="InterPro" id="IPR000835">
    <property type="entry name" value="HTH_MarR-typ"/>
</dbReference>
<evidence type="ECO:0000313" key="5">
    <source>
        <dbReference type="EMBL" id="MFI6497054.1"/>
    </source>
</evidence>
<dbReference type="SUPFAM" id="SSF46785">
    <property type="entry name" value="Winged helix' DNA-binding domain"/>
    <property type="match status" value="1"/>
</dbReference>
<dbReference type="InterPro" id="IPR052362">
    <property type="entry name" value="HTH-GbsR_regulator"/>
</dbReference>
<evidence type="ECO:0000256" key="3">
    <source>
        <dbReference type="ARBA" id="ARBA00023163"/>
    </source>
</evidence>
<accession>A0ABW7YP06</accession>
<reference evidence="5 6" key="1">
    <citation type="submission" date="2024-10" db="EMBL/GenBank/DDBJ databases">
        <title>The Natural Products Discovery Center: Release of the First 8490 Sequenced Strains for Exploring Actinobacteria Biosynthetic Diversity.</title>
        <authorList>
            <person name="Kalkreuter E."/>
            <person name="Kautsar S.A."/>
            <person name="Yang D."/>
            <person name="Bader C.D."/>
            <person name="Teijaro C.N."/>
            <person name="Fluegel L."/>
            <person name="Davis C.M."/>
            <person name="Simpson J.R."/>
            <person name="Lauterbach L."/>
            <person name="Steele A.D."/>
            <person name="Gui C."/>
            <person name="Meng S."/>
            <person name="Li G."/>
            <person name="Viehrig K."/>
            <person name="Ye F."/>
            <person name="Su P."/>
            <person name="Kiefer A.F."/>
            <person name="Nichols A."/>
            <person name="Cepeda A.J."/>
            <person name="Yan W."/>
            <person name="Fan B."/>
            <person name="Jiang Y."/>
            <person name="Adhikari A."/>
            <person name="Zheng C.-J."/>
            <person name="Schuster L."/>
            <person name="Cowan T.M."/>
            <person name="Smanski M.J."/>
            <person name="Chevrette M.G."/>
            <person name="De Carvalho L.P.S."/>
            <person name="Shen B."/>
        </authorList>
    </citation>
    <scope>NUCLEOTIDE SEQUENCE [LARGE SCALE GENOMIC DNA]</scope>
    <source>
        <strain evidence="5 6">NPDC050545</strain>
    </source>
</reference>
<sequence length="157" mass="16709">MGDAAGPGLQGGLLLGRQGMTRMAARVLACLYVTDSGSLTAADLVQRLRVSAASISQTIVFLERQGLIKRERAPGERRERYVVDDGLWVRSTLAAVSMNDALVTASQQAVGILGAGTPAGARFGVASGFLRLVGTTMRQVIEQWQQDRADRDAGRHA</sequence>
<feature type="domain" description="HTH marR-type" evidence="4">
    <location>
        <begin position="13"/>
        <end position="110"/>
    </location>
</feature>
<evidence type="ECO:0000313" key="6">
    <source>
        <dbReference type="Proteomes" id="UP001612741"/>
    </source>
</evidence>
<proteinExistence type="predicted"/>
<keyword evidence="6" id="KW-1185">Reference proteome</keyword>
<dbReference type="PANTHER" id="PTHR38465">
    <property type="entry name" value="HTH-TYPE TRANSCRIPTIONAL REGULATOR MJ1563-RELATED"/>
    <property type="match status" value="1"/>
</dbReference>
<organism evidence="5 6">
    <name type="scientific">Nonomuraea typhae</name>
    <dbReference type="NCBI Taxonomy" id="2603600"/>
    <lineage>
        <taxon>Bacteria</taxon>
        <taxon>Bacillati</taxon>
        <taxon>Actinomycetota</taxon>
        <taxon>Actinomycetes</taxon>
        <taxon>Streptosporangiales</taxon>
        <taxon>Streptosporangiaceae</taxon>
        <taxon>Nonomuraea</taxon>
    </lineage>
</organism>
<comment type="caution">
    <text evidence="5">The sequence shown here is derived from an EMBL/GenBank/DDBJ whole genome shotgun (WGS) entry which is preliminary data.</text>
</comment>
<dbReference type="EMBL" id="JBITGY010000002">
    <property type="protein sequence ID" value="MFI6497054.1"/>
    <property type="molecule type" value="Genomic_DNA"/>
</dbReference>
<keyword evidence="2" id="KW-0238">DNA-binding</keyword>
<dbReference type="InterPro" id="IPR036390">
    <property type="entry name" value="WH_DNA-bd_sf"/>
</dbReference>
<gene>
    <name evidence="5" type="ORF">ACIBG2_06715</name>
</gene>
<evidence type="ECO:0000256" key="2">
    <source>
        <dbReference type="ARBA" id="ARBA00023125"/>
    </source>
</evidence>
<dbReference type="RefSeq" id="WP_397079641.1">
    <property type="nucleotide sequence ID" value="NZ_JBITGY010000002.1"/>
</dbReference>